<keyword evidence="3" id="KW-1003">Cell membrane</keyword>
<evidence type="ECO:0000256" key="6">
    <source>
        <dbReference type="ARBA" id="ARBA00023136"/>
    </source>
</evidence>
<feature type="region of interest" description="Disordered" evidence="8">
    <location>
        <begin position="226"/>
        <end position="258"/>
    </location>
</feature>
<keyword evidence="2 7" id="KW-0813">Transport</keyword>
<protein>
    <submittedName>
        <fullName evidence="10">ABC transporter permease</fullName>
    </submittedName>
</protein>
<keyword evidence="4 7" id="KW-0812">Transmembrane</keyword>
<evidence type="ECO:0000256" key="3">
    <source>
        <dbReference type="ARBA" id="ARBA00022475"/>
    </source>
</evidence>
<evidence type="ECO:0000256" key="7">
    <source>
        <dbReference type="RuleBase" id="RU363032"/>
    </source>
</evidence>
<feature type="compositionally biased region" description="Pro residues" evidence="8">
    <location>
        <begin position="238"/>
        <end position="258"/>
    </location>
</feature>
<proteinExistence type="inferred from homology"/>
<dbReference type="EMBL" id="CP074405">
    <property type="protein sequence ID" value="QVI61800.1"/>
    <property type="molecule type" value="Genomic_DNA"/>
</dbReference>
<keyword evidence="11" id="KW-1185">Reference proteome</keyword>
<dbReference type="PANTHER" id="PTHR30151">
    <property type="entry name" value="ALKANE SULFONATE ABC TRANSPORTER-RELATED, MEMBRANE SUBUNIT"/>
    <property type="match status" value="1"/>
</dbReference>
<comment type="subcellular location">
    <subcellularLocation>
        <location evidence="1 7">Cell membrane</location>
        <topology evidence="1 7">Multi-pass membrane protein</topology>
    </subcellularLocation>
</comment>
<dbReference type="CDD" id="cd06261">
    <property type="entry name" value="TM_PBP2"/>
    <property type="match status" value="1"/>
</dbReference>
<dbReference type="Gene3D" id="1.10.3720.10">
    <property type="entry name" value="MetI-like"/>
    <property type="match status" value="1"/>
</dbReference>
<dbReference type="SUPFAM" id="SSF161098">
    <property type="entry name" value="MetI-like"/>
    <property type="match status" value="1"/>
</dbReference>
<evidence type="ECO:0000313" key="10">
    <source>
        <dbReference type="EMBL" id="QVI61800.1"/>
    </source>
</evidence>
<dbReference type="PROSITE" id="PS50928">
    <property type="entry name" value="ABC_TM1"/>
    <property type="match status" value="1"/>
</dbReference>
<dbReference type="Proteomes" id="UP000677804">
    <property type="component" value="Chromosome"/>
</dbReference>
<evidence type="ECO:0000259" key="9">
    <source>
        <dbReference type="PROSITE" id="PS50928"/>
    </source>
</evidence>
<evidence type="ECO:0000313" key="11">
    <source>
        <dbReference type="Proteomes" id="UP000677804"/>
    </source>
</evidence>
<feature type="domain" description="ABC transmembrane type-1" evidence="9">
    <location>
        <begin position="21"/>
        <end position="205"/>
    </location>
</feature>
<sequence>MLPGPVDVARAAADLVATGTLLPALAVSVGRLAAGALLGTGAGLVLGLVAGLSPIGHDVVDRPLQAVRAVPFTALTPLLVVWWGLGETPKVLLVVLASAVPVYVATVTGARSVDSRLREVAAAQGVGRWVTVRRVVLPGALPSVLAGVRLALGTGWVAVIVAEQVATDRGVGALLTDARTWARTDVVLVCVALYAVLGLVTDALVRGVEHRALHWRAPGPVARAVAPTPAVPASDAPGGPPPARHPLPPARPPTQEPA</sequence>
<dbReference type="Pfam" id="PF00528">
    <property type="entry name" value="BPD_transp_1"/>
    <property type="match status" value="1"/>
</dbReference>
<dbReference type="PANTHER" id="PTHR30151:SF38">
    <property type="entry name" value="ALIPHATIC SULFONATES TRANSPORT PERMEASE PROTEIN SSUC-RELATED"/>
    <property type="match status" value="1"/>
</dbReference>
<feature type="transmembrane region" description="Helical" evidence="7">
    <location>
        <begin position="186"/>
        <end position="205"/>
    </location>
</feature>
<evidence type="ECO:0000256" key="8">
    <source>
        <dbReference type="SAM" id="MobiDB-lite"/>
    </source>
</evidence>
<reference evidence="10 11" key="1">
    <citation type="submission" date="2021-05" db="EMBL/GenBank/DDBJ databases">
        <title>Novel species in genus Cellulomonas.</title>
        <authorList>
            <person name="Zhang G."/>
        </authorList>
    </citation>
    <scope>NUCLEOTIDE SEQUENCE [LARGE SCALE GENOMIC DNA]</scope>
    <source>
        <strain evidence="11">zg-ZUI222</strain>
    </source>
</reference>
<evidence type="ECO:0000256" key="5">
    <source>
        <dbReference type="ARBA" id="ARBA00022989"/>
    </source>
</evidence>
<accession>A0ABX8D2W6</accession>
<feature type="transmembrane region" description="Helical" evidence="7">
    <location>
        <begin position="32"/>
        <end position="54"/>
    </location>
</feature>
<keyword evidence="6 7" id="KW-0472">Membrane</keyword>
<comment type="similarity">
    <text evidence="7">Belongs to the binding-protein-dependent transport system permease family.</text>
</comment>
<evidence type="ECO:0000256" key="2">
    <source>
        <dbReference type="ARBA" id="ARBA00022448"/>
    </source>
</evidence>
<feature type="transmembrane region" description="Helical" evidence="7">
    <location>
        <begin position="66"/>
        <end position="85"/>
    </location>
</feature>
<feature type="compositionally biased region" description="Low complexity" evidence="8">
    <location>
        <begin position="226"/>
        <end position="237"/>
    </location>
</feature>
<evidence type="ECO:0000256" key="1">
    <source>
        <dbReference type="ARBA" id="ARBA00004651"/>
    </source>
</evidence>
<evidence type="ECO:0000256" key="4">
    <source>
        <dbReference type="ARBA" id="ARBA00022692"/>
    </source>
</evidence>
<feature type="transmembrane region" description="Helical" evidence="7">
    <location>
        <begin position="91"/>
        <end position="110"/>
    </location>
</feature>
<keyword evidence="5 7" id="KW-1133">Transmembrane helix</keyword>
<dbReference type="InterPro" id="IPR035906">
    <property type="entry name" value="MetI-like_sf"/>
</dbReference>
<dbReference type="InterPro" id="IPR000515">
    <property type="entry name" value="MetI-like"/>
</dbReference>
<gene>
    <name evidence="10" type="ORF">KG103_15335</name>
</gene>
<dbReference type="RefSeq" id="WP_213319926.1">
    <property type="nucleotide sequence ID" value="NZ_CP074405.1"/>
</dbReference>
<name>A0ABX8D2W6_9CELL</name>
<organism evidence="10 11">
    <name type="scientific">Cellulomonas wangleii</name>
    <dbReference type="NCBI Taxonomy" id="2816956"/>
    <lineage>
        <taxon>Bacteria</taxon>
        <taxon>Bacillati</taxon>
        <taxon>Actinomycetota</taxon>
        <taxon>Actinomycetes</taxon>
        <taxon>Micrococcales</taxon>
        <taxon>Cellulomonadaceae</taxon>
        <taxon>Cellulomonas</taxon>
    </lineage>
</organism>